<keyword evidence="2 9" id="KW-1003">Cell membrane</keyword>
<feature type="transmembrane region" description="Helical" evidence="9">
    <location>
        <begin position="116"/>
        <end position="138"/>
    </location>
</feature>
<comment type="caution">
    <text evidence="13">The sequence shown here is derived from an EMBL/GenBank/DDBJ whole genome shotgun (WGS) entry which is preliminary data.</text>
</comment>
<feature type="transmembrane region" description="Helical" evidence="9">
    <location>
        <begin position="23"/>
        <end position="39"/>
    </location>
</feature>
<feature type="active site" evidence="9">
    <location>
        <position position="155"/>
    </location>
</feature>
<evidence type="ECO:0000256" key="2">
    <source>
        <dbReference type="ARBA" id="ARBA00022475"/>
    </source>
</evidence>
<keyword evidence="5 9" id="KW-0064">Aspartyl protease</keyword>
<dbReference type="RefSeq" id="WP_245874445.1">
    <property type="nucleotide sequence ID" value="NZ_JBBNOP010000003.1"/>
</dbReference>
<evidence type="ECO:0000256" key="6">
    <source>
        <dbReference type="ARBA" id="ARBA00022801"/>
    </source>
</evidence>
<feature type="transmembrane region" description="Helical" evidence="9">
    <location>
        <begin position="150"/>
        <end position="173"/>
    </location>
</feature>
<comment type="similarity">
    <text evidence="1 9 11">Belongs to the peptidase A8 family.</text>
</comment>
<evidence type="ECO:0000313" key="14">
    <source>
        <dbReference type="Proteomes" id="UP001487305"/>
    </source>
</evidence>
<comment type="subcellular location">
    <subcellularLocation>
        <location evidence="9">Cell membrane</location>
        <topology evidence="9">Multi-pass membrane protein</topology>
    </subcellularLocation>
</comment>
<comment type="function">
    <text evidence="9 10">This protein specifically catalyzes the removal of signal peptides from prolipoproteins.</text>
</comment>
<keyword evidence="6 9" id="KW-0378">Hydrolase</keyword>
<evidence type="ECO:0000256" key="3">
    <source>
        <dbReference type="ARBA" id="ARBA00022670"/>
    </source>
</evidence>
<dbReference type="PROSITE" id="PS00855">
    <property type="entry name" value="SPASE_II"/>
    <property type="match status" value="1"/>
</dbReference>
<protein>
    <recommendedName>
        <fullName evidence="9">Lipoprotein signal peptidase</fullName>
        <ecNumber evidence="9">3.4.23.36</ecNumber>
    </recommendedName>
    <alternativeName>
        <fullName evidence="9">Prolipoprotein signal peptidase</fullName>
    </alternativeName>
    <alternativeName>
        <fullName evidence="9">Signal peptidase II</fullName>
        <shortName evidence="9">SPase II</shortName>
    </alternativeName>
</protein>
<evidence type="ECO:0000256" key="8">
    <source>
        <dbReference type="ARBA" id="ARBA00023136"/>
    </source>
</evidence>
<evidence type="ECO:0000256" key="10">
    <source>
        <dbReference type="RuleBase" id="RU000594"/>
    </source>
</evidence>
<evidence type="ECO:0000256" key="9">
    <source>
        <dbReference type="HAMAP-Rule" id="MF_00161"/>
    </source>
</evidence>
<dbReference type="HAMAP" id="MF_00161">
    <property type="entry name" value="LspA"/>
    <property type="match status" value="1"/>
</dbReference>
<dbReference type="PRINTS" id="PR00781">
    <property type="entry name" value="LIPOSIGPTASE"/>
</dbReference>
<keyword evidence="14" id="KW-1185">Reference proteome</keyword>
<dbReference type="GO" id="GO:0004190">
    <property type="term" value="F:aspartic-type endopeptidase activity"/>
    <property type="evidence" value="ECO:0007669"/>
    <property type="project" value="UniProtKB-EC"/>
</dbReference>
<keyword evidence="4 9" id="KW-0812">Transmembrane</keyword>
<dbReference type="NCBIfam" id="TIGR00077">
    <property type="entry name" value="lspA"/>
    <property type="match status" value="1"/>
</dbReference>
<evidence type="ECO:0000256" key="11">
    <source>
        <dbReference type="RuleBase" id="RU004181"/>
    </source>
</evidence>
<gene>
    <name evidence="9 13" type="primary">lspA</name>
    <name evidence="13" type="ORF">AAA083_04385</name>
</gene>
<sequence length="229" mass="24528">MEQPRTELQAEAPANPSKRGKRVRAALVFACLAAVWLAFDMATKNYFNGSFAPGDVITDPIAGLFRFRLVHNTGAAWGMFGDSTFALGIMSVLVCAALLVYLFAASKDMNEGQIIGLALVFAGGIGNALDRFTLGYVVDFIDFTFIDFPVFNIADIGVTCGFVVFIASMLYAWRKADREAALEAQNVDRGDAEPCAEKAAEGKARDAAPEDDESAKPAHGAGEDKEIVA</sequence>
<dbReference type="Pfam" id="PF01252">
    <property type="entry name" value="Peptidase_A8"/>
    <property type="match status" value="1"/>
</dbReference>
<evidence type="ECO:0000256" key="5">
    <source>
        <dbReference type="ARBA" id="ARBA00022750"/>
    </source>
</evidence>
<dbReference type="InterPro" id="IPR001872">
    <property type="entry name" value="Peptidase_A8"/>
</dbReference>
<dbReference type="EC" id="3.4.23.36" evidence="9"/>
<proteinExistence type="inferred from homology"/>
<evidence type="ECO:0000256" key="4">
    <source>
        <dbReference type="ARBA" id="ARBA00022692"/>
    </source>
</evidence>
<evidence type="ECO:0000313" key="13">
    <source>
        <dbReference type="EMBL" id="MEQ3362213.1"/>
    </source>
</evidence>
<dbReference type="PANTHER" id="PTHR33695">
    <property type="entry name" value="LIPOPROTEIN SIGNAL PEPTIDASE"/>
    <property type="match status" value="1"/>
</dbReference>
<feature type="transmembrane region" description="Helical" evidence="9">
    <location>
        <begin position="85"/>
        <end position="104"/>
    </location>
</feature>
<dbReference type="Proteomes" id="UP001487305">
    <property type="component" value="Unassembled WGS sequence"/>
</dbReference>
<evidence type="ECO:0000256" key="12">
    <source>
        <dbReference type="SAM" id="MobiDB-lite"/>
    </source>
</evidence>
<evidence type="ECO:0000256" key="7">
    <source>
        <dbReference type="ARBA" id="ARBA00022989"/>
    </source>
</evidence>
<name>A0ABV1JAV9_9ACTN</name>
<organism evidence="13 14">
    <name type="scientific">Raoultibacter massiliensis</name>
    <dbReference type="NCBI Taxonomy" id="1852371"/>
    <lineage>
        <taxon>Bacteria</taxon>
        <taxon>Bacillati</taxon>
        <taxon>Actinomycetota</taxon>
        <taxon>Coriobacteriia</taxon>
        <taxon>Eggerthellales</taxon>
        <taxon>Eggerthellaceae</taxon>
        <taxon>Raoultibacter</taxon>
    </lineage>
</organism>
<keyword evidence="8 9" id="KW-0472">Membrane</keyword>
<keyword evidence="7 9" id="KW-1133">Transmembrane helix</keyword>
<reference evidence="13 14" key="1">
    <citation type="submission" date="2024-04" db="EMBL/GenBank/DDBJ databases">
        <title>Human intestinal bacterial collection.</title>
        <authorList>
            <person name="Pauvert C."/>
            <person name="Hitch T.C.A."/>
            <person name="Clavel T."/>
        </authorList>
    </citation>
    <scope>NUCLEOTIDE SEQUENCE [LARGE SCALE GENOMIC DNA]</scope>
    <source>
        <strain evidence="13 14">CLA-KB-H42</strain>
    </source>
</reference>
<evidence type="ECO:0000256" key="1">
    <source>
        <dbReference type="ARBA" id="ARBA00006139"/>
    </source>
</evidence>
<feature type="compositionally biased region" description="Basic and acidic residues" evidence="12">
    <location>
        <begin position="185"/>
        <end position="208"/>
    </location>
</feature>
<keyword evidence="3 9" id="KW-0645">Protease</keyword>
<accession>A0ABV1JAV9</accession>
<comment type="pathway">
    <text evidence="9">Protein modification; lipoprotein biosynthesis (signal peptide cleavage).</text>
</comment>
<feature type="active site" evidence="9">
    <location>
        <position position="139"/>
    </location>
</feature>
<comment type="catalytic activity">
    <reaction evidence="9 10">
        <text>Release of signal peptides from bacterial membrane prolipoproteins. Hydrolyzes -Xaa-Yaa-Zaa-|-(S,diacylglyceryl)Cys-, in which Xaa is hydrophobic (preferably Leu), and Yaa (Ala or Ser) and Zaa (Gly or Ala) have small, neutral side chains.</text>
        <dbReference type="EC" id="3.4.23.36"/>
    </reaction>
</comment>
<feature type="region of interest" description="Disordered" evidence="12">
    <location>
        <begin position="185"/>
        <end position="229"/>
    </location>
</feature>
<dbReference type="PANTHER" id="PTHR33695:SF1">
    <property type="entry name" value="LIPOPROTEIN SIGNAL PEPTIDASE"/>
    <property type="match status" value="1"/>
</dbReference>
<dbReference type="EMBL" id="JBBNOP010000003">
    <property type="protein sequence ID" value="MEQ3362213.1"/>
    <property type="molecule type" value="Genomic_DNA"/>
</dbReference>